<dbReference type="EMBL" id="BDOQ01000003">
    <property type="protein sequence ID" value="GBG13312.1"/>
    <property type="molecule type" value="Genomic_DNA"/>
</dbReference>
<keyword evidence="5 7" id="KW-1133">Transmembrane helix</keyword>
<feature type="transmembrane region" description="Helical" evidence="7">
    <location>
        <begin position="533"/>
        <end position="555"/>
    </location>
</feature>
<dbReference type="GO" id="GO:0005886">
    <property type="term" value="C:plasma membrane"/>
    <property type="evidence" value="ECO:0007669"/>
    <property type="project" value="UniProtKB-SubCell"/>
</dbReference>
<dbReference type="Pfam" id="PF04632">
    <property type="entry name" value="FUSC"/>
    <property type="match status" value="1"/>
</dbReference>
<gene>
    <name evidence="8" type="ORF">NMK_0858</name>
</gene>
<organism evidence="8 9">
    <name type="scientific">Novimethylophilus kurashikiensis</name>
    <dbReference type="NCBI Taxonomy" id="1825523"/>
    <lineage>
        <taxon>Bacteria</taxon>
        <taxon>Pseudomonadati</taxon>
        <taxon>Pseudomonadota</taxon>
        <taxon>Betaproteobacteria</taxon>
        <taxon>Nitrosomonadales</taxon>
        <taxon>Methylophilaceae</taxon>
        <taxon>Novimethylophilus</taxon>
    </lineage>
</organism>
<reference evidence="8 9" key="1">
    <citation type="journal article" date="2018" name="Environ. Microbiol.">
        <title>Isolation and genomic characterization of Novimethylophilus kurashikiensis gen. nov. sp. nov., a new lanthanide-dependent methylotrophic species of Methylophilaceae.</title>
        <authorList>
            <person name="Lv H."/>
            <person name="Sahin N."/>
            <person name="Tani A."/>
        </authorList>
    </citation>
    <scope>NUCLEOTIDE SEQUENCE [LARGE SCALE GENOMIC DNA]</scope>
    <source>
        <strain evidence="8 9">La2-4</strain>
    </source>
</reference>
<feature type="transmembrane region" description="Helical" evidence="7">
    <location>
        <begin position="35"/>
        <end position="54"/>
    </location>
</feature>
<feature type="transmembrane region" description="Helical" evidence="7">
    <location>
        <begin position="166"/>
        <end position="184"/>
    </location>
</feature>
<dbReference type="InterPro" id="IPR006726">
    <property type="entry name" value="PHBA_efflux_AaeB/fusaric-R"/>
</dbReference>
<evidence type="ECO:0000313" key="9">
    <source>
        <dbReference type="Proteomes" id="UP000245081"/>
    </source>
</evidence>
<accession>A0A2R5F4I0</accession>
<feature type="transmembrane region" description="Helical" evidence="7">
    <location>
        <begin position="479"/>
        <end position="500"/>
    </location>
</feature>
<evidence type="ECO:0000256" key="5">
    <source>
        <dbReference type="ARBA" id="ARBA00022989"/>
    </source>
</evidence>
<comment type="caution">
    <text evidence="8">The sequence shown here is derived from an EMBL/GenBank/DDBJ whole genome shotgun (WGS) entry which is preliminary data.</text>
</comment>
<dbReference type="Proteomes" id="UP000245081">
    <property type="component" value="Unassembled WGS sequence"/>
</dbReference>
<evidence type="ECO:0000256" key="1">
    <source>
        <dbReference type="ARBA" id="ARBA00004651"/>
    </source>
</evidence>
<dbReference type="GO" id="GO:0016874">
    <property type="term" value="F:ligase activity"/>
    <property type="evidence" value="ECO:0007669"/>
    <property type="project" value="UniProtKB-KW"/>
</dbReference>
<dbReference type="AlphaFoldDB" id="A0A2R5F4I0"/>
<keyword evidence="4 7" id="KW-0812">Transmembrane</keyword>
<proteinExistence type="predicted"/>
<comment type="subcellular location">
    <subcellularLocation>
        <location evidence="1">Cell membrane</location>
        <topology evidence="1">Multi-pass membrane protein</topology>
    </subcellularLocation>
</comment>
<feature type="transmembrane region" description="Helical" evidence="7">
    <location>
        <begin position="403"/>
        <end position="425"/>
    </location>
</feature>
<keyword evidence="2" id="KW-0813">Transport</keyword>
<dbReference type="GO" id="GO:0022857">
    <property type="term" value="F:transmembrane transporter activity"/>
    <property type="evidence" value="ECO:0007669"/>
    <property type="project" value="InterPro"/>
</dbReference>
<sequence>MISALDLILPKSRLKRALVPWQSLLRDWWREDAQVLIYIAKVVGACLLALWISLKFELEQPRTAMLTVAIVMQSRTGMVFAKSFYRLIGTIVGITASFVLVALFAQERVLFLSAMAIWIGFCTAGSMVFRNHQSYGFVLAGYTICIVGLPATITPELTFDIGMTRISEIMVGLVAATIVSDLIFPQRMWNMLLATVRRRFKDFSDLLASMPDSMSRQDHGAGAAALRFAGDVFDVENFRASTALENDASRAHRQRLSLLNAEFMAVSTSFHALEQLLRRQQRSSHPAVVHAIALAYKPLAAALQYDGRSVRTEVEAGAVLQGVRNAKASLPQRLAALRLELQEALSEDERLDFETGAELLQRFADELVAYAGTYAALTQQGHALDIKEAEEPPPSLGLHIDSWAVSLAGLRGALALGAMTCLWIFADWRSGIEAITLGVITSTLFATSPSPERTIRQFSLGALIGTVLLYIANFKLLPYAQGFTMLSLALIPGLAIAAWLTTRPATALVGAGTFIIFLLHIGFNSAYSASPVAFLNDAIADFIAIGLAASMYALIDLSNGRWSHQRLAAALRKQVVSACRDALPQHRVRFESRARALMQRAKGGRRIADAQDKELVDWLLSTLETGCAVIELREEMQSMKDEEALDALERSLDRIAGLYAKPDSASRVAALISIKETSALLNTIDMMFRIAPTQRRTILTILHALRSALLDDDSVLARKAPLPEVVHAA</sequence>
<feature type="transmembrane region" description="Helical" evidence="7">
    <location>
        <begin position="84"/>
        <end position="104"/>
    </location>
</feature>
<name>A0A2R5F4I0_9PROT</name>
<feature type="transmembrane region" description="Helical" evidence="7">
    <location>
        <begin position="136"/>
        <end position="154"/>
    </location>
</feature>
<dbReference type="PANTHER" id="PTHR30509">
    <property type="entry name" value="P-HYDROXYBENZOIC ACID EFFLUX PUMP SUBUNIT-RELATED"/>
    <property type="match status" value="1"/>
</dbReference>
<feature type="transmembrane region" description="Helical" evidence="7">
    <location>
        <begin position="110"/>
        <end position="129"/>
    </location>
</feature>
<evidence type="ECO:0000256" key="4">
    <source>
        <dbReference type="ARBA" id="ARBA00022692"/>
    </source>
</evidence>
<keyword evidence="9" id="KW-1185">Reference proteome</keyword>
<evidence type="ECO:0000313" key="8">
    <source>
        <dbReference type="EMBL" id="GBG13312.1"/>
    </source>
</evidence>
<protein>
    <submittedName>
        <fullName evidence="8">Alanine--tRNA ligase</fullName>
    </submittedName>
</protein>
<keyword evidence="3" id="KW-1003">Cell membrane</keyword>
<evidence type="ECO:0000256" key="3">
    <source>
        <dbReference type="ARBA" id="ARBA00022475"/>
    </source>
</evidence>
<feature type="transmembrane region" description="Helical" evidence="7">
    <location>
        <begin position="455"/>
        <end position="473"/>
    </location>
</feature>
<keyword evidence="8" id="KW-0436">Ligase</keyword>
<feature type="transmembrane region" description="Helical" evidence="7">
    <location>
        <begin position="507"/>
        <end position="527"/>
    </location>
</feature>
<dbReference type="OrthoDB" id="6538131at2"/>
<dbReference type="RefSeq" id="WP_109014532.1">
    <property type="nucleotide sequence ID" value="NZ_BDOQ01000003.1"/>
</dbReference>
<evidence type="ECO:0000256" key="2">
    <source>
        <dbReference type="ARBA" id="ARBA00022448"/>
    </source>
</evidence>
<evidence type="ECO:0000256" key="7">
    <source>
        <dbReference type="SAM" id="Phobius"/>
    </source>
</evidence>
<keyword evidence="6 7" id="KW-0472">Membrane</keyword>
<dbReference type="PANTHER" id="PTHR30509:SF9">
    <property type="entry name" value="MULTIDRUG RESISTANCE PROTEIN MDTO"/>
    <property type="match status" value="1"/>
</dbReference>
<evidence type="ECO:0000256" key="6">
    <source>
        <dbReference type="ARBA" id="ARBA00023136"/>
    </source>
</evidence>